<name>A0A7S0JC63_9EUKA</name>
<organism evidence="2">
    <name type="scientific">Calcidiscus leptoporus</name>
    <dbReference type="NCBI Taxonomy" id="127549"/>
    <lineage>
        <taxon>Eukaryota</taxon>
        <taxon>Haptista</taxon>
        <taxon>Haptophyta</taxon>
        <taxon>Prymnesiophyceae</taxon>
        <taxon>Coccolithales</taxon>
        <taxon>Calcidiscaceae</taxon>
        <taxon>Calcidiscus</taxon>
    </lineage>
</organism>
<dbReference type="EMBL" id="HBER01044193">
    <property type="protein sequence ID" value="CAD8546909.1"/>
    <property type="molecule type" value="Transcribed_RNA"/>
</dbReference>
<gene>
    <name evidence="2" type="ORF">CLEP1334_LOCUS22199</name>
</gene>
<sequence>MTSGECARADGDGTLLSVHGELDAMAVVLDISDAVGEKESKKHGRVRKAVLISAAVLCLLLLALPSAPTDADVLARGGGISWIPCEWGVSGSGWGVSEA</sequence>
<keyword evidence="1" id="KW-0472">Membrane</keyword>
<protein>
    <submittedName>
        <fullName evidence="2">Uncharacterized protein</fullName>
    </submittedName>
</protein>
<reference evidence="2" key="1">
    <citation type="submission" date="2021-01" db="EMBL/GenBank/DDBJ databases">
        <authorList>
            <person name="Corre E."/>
            <person name="Pelletier E."/>
            <person name="Niang G."/>
            <person name="Scheremetjew M."/>
            <person name="Finn R."/>
            <person name="Kale V."/>
            <person name="Holt S."/>
            <person name="Cochrane G."/>
            <person name="Meng A."/>
            <person name="Brown T."/>
            <person name="Cohen L."/>
        </authorList>
    </citation>
    <scope>NUCLEOTIDE SEQUENCE</scope>
    <source>
        <strain evidence="2">RCC1130</strain>
    </source>
</reference>
<keyword evidence="1" id="KW-1133">Transmembrane helix</keyword>
<evidence type="ECO:0000256" key="1">
    <source>
        <dbReference type="SAM" id="Phobius"/>
    </source>
</evidence>
<proteinExistence type="predicted"/>
<dbReference type="AlphaFoldDB" id="A0A7S0JC63"/>
<feature type="transmembrane region" description="Helical" evidence="1">
    <location>
        <begin position="49"/>
        <end position="67"/>
    </location>
</feature>
<evidence type="ECO:0000313" key="2">
    <source>
        <dbReference type="EMBL" id="CAD8546909.1"/>
    </source>
</evidence>
<keyword evidence="1" id="KW-0812">Transmembrane</keyword>
<accession>A0A7S0JC63</accession>